<gene>
    <name evidence="3" type="ORF">HD598_002307</name>
</gene>
<reference evidence="3 4" key="1">
    <citation type="submission" date="2020-08" db="EMBL/GenBank/DDBJ databases">
        <title>Sequencing the genomes of 1000 actinobacteria strains.</title>
        <authorList>
            <person name="Klenk H.-P."/>
        </authorList>
    </citation>
    <scope>NUCLEOTIDE SEQUENCE [LARGE SCALE GENOMIC DNA]</scope>
    <source>
        <strain evidence="3 4">DSM 105783</strain>
    </source>
</reference>
<dbReference type="AlphaFoldDB" id="A0A7W8X0N7"/>
<feature type="domain" description="ABC-type glycine betaine transport system substrate-binding" evidence="2">
    <location>
        <begin position="49"/>
        <end position="300"/>
    </location>
</feature>
<accession>A0A7W8X0N7</accession>
<dbReference type="RefSeq" id="WP_183665967.1">
    <property type="nucleotide sequence ID" value="NZ_BAAARH010000008.1"/>
</dbReference>
<sequence length="309" mass="32011">MTRSSRAALLRGTVASCAVVLAVSGCTGTSSQPTPSPSEALSVSVVSATSMVPQAMAELYAEALRDAGHTVTVPAESAAASTPEAAAKAVQSTGNTLALIPVLDESGNLLAPQSSSSASATAPTDTVSDLALNTTNASDRQVVVMTAAKSQETAVTSLEYAGPQCEGLSAAVSESLKVAEAFKKSLESTYSCRVSTVNSLDSRRQLLSALLTDQIQLAVVPETDPSLYDNGLVILEDPRNLFPEQKVTPFLSEDLQETDIESIANRVSEKITENTMAELTRATTGDGAVSAQEAAREWLTAQGLVTADQ</sequence>
<comment type="caution">
    <text evidence="3">The sequence shown here is derived from an EMBL/GenBank/DDBJ whole genome shotgun (WGS) entry which is preliminary data.</text>
</comment>
<organism evidence="3 4">
    <name type="scientific">Neomicrococcus aestuarii</name>
    <dbReference type="NCBI Taxonomy" id="556325"/>
    <lineage>
        <taxon>Bacteria</taxon>
        <taxon>Bacillati</taxon>
        <taxon>Actinomycetota</taxon>
        <taxon>Actinomycetes</taxon>
        <taxon>Micrococcales</taxon>
        <taxon>Micrococcaceae</taxon>
        <taxon>Neomicrococcus</taxon>
    </lineage>
</organism>
<evidence type="ECO:0000259" key="2">
    <source>
        <dbReference type="Pfam" id="PF04069"/>
    </source>
</evidence>
<dbReference type="PROSITE" id="PS51257">
    <property type="entry name" value="PROKAR_LIPOPROTEIN"/>
    <property type="match status" value="1"/>
</dbReference>
<feature type="signal peptide" evidence="1">
    <location>
        <begin position="1"/>
        <end position="22"/>
    </location>
</feature>
<dbReference type="EMBL" id="JACHDR010000001">
    <property type="protein sequence ID" value="MBB5513620.1"/>
    <property type="molecule type" value="Genomic_DNA"/>
</dbReference>
<dbReference type="GO" id="GO:0022857">
    <property type="term" value="F:transmembrane transporter activity"/>
    <property type="evidence" value="ECO:0007669"/>
    <property type="project" value="InterPro"/>
</dbReference>
<name>A0A7W8X0N7_9MICC</name>
<evidence type="ECO:0000313" key="4">
    <source>
        <dbReference type="Proteomes" id="UP000580797"/>
    </source>
</evidence>
<dbReference type="Gene3D" id="3.40.190.10">
    <property type="entry name" value="Periplasmic binding protein-like II"/>
    <property type="match status" value="1"/>
</dbReference>
<evidence type="ECO:0000313" key="3">
    <source>
        <dbReference type="EMBL" id="MBB5513620.1"/>
    </source>
</evidence>
<dbReference type="InterPro" id="IPR007210">
    <property type="entry name" value="ABC_Gly_betaine_transp_sub-bd"/>
</dbReference>
<dbReference type="GO" id="GO:0043190">
    <property type="term" value="C:ATP-binding cassette (ABC) transporter complex"/>
    <property type="evidence" value="ECO:0007669"/>
    <property type="project" value="InterPro"/>
</dbReference>
<dbReference type="Pfam" id="PF04069">
    <property type="entry name" value="OpuAC"/>
    <property type="match status" value="1"/>
</dbReference>
<feature type="chain" id="PRO_5039642552" evidence="1">
    <location>
        <begin position="23"/>
        <end position="309"/>
    </location>
</feature>
<dbReference type="Proteomes" id="UP000580797">
    <property type="component" value="Unassembled WGS sequence"/>
</dbReference>
<evidence type="ECO:0000256" key="1">
    <source>
        <dbReference type="SAM" id="SignalP"/>
    </source>
</evidence>
<proteinExistence type="predicted"/>
<protein>
    <submittedName>
        <fullName evidence="3">Osmoprotectant transport system substrate-binding protein</fullName>
    </submittedName>
</protein>
<dbReference type="Gene3D" id="3.40.190.120">
    <property type="entry name" value="Osmoprotection protein (prox), domain 2"/>
    <property type="match status" value="1"/>
</dbReference>
<keyword evidence="1" id="KW-0732">Signal</keyword>
<dbReference type="SUPFAM" id="SSF53850">
    <property type="entry name" value="Periplasmic binding protein-like II"/>
    <property type="match status" value="1"/>
</dbReference>